<sequence>MRDRGYSRDATQCRVKLKELRQAYQKTKESSRHSGTEPQTCRFYAELHAIDEEEEDELGQSTQHTVLPDSQDLFITVIEILSQPNEAREGTSVQGGKKRKQFPQVFSISQSVAVSTIHNLNSVPNVSGKLYLFKDFEEQDEGTEVAAEANWKLVGRLELTLDVLMAA</sequence>
<dbReference type="EMBL" id="KB557569">
    <property type="protein sequence ID" value="EMP29265.1"/>
    <property type="molecule type" value="Genomic_DNA"/>
</dbReference>
<name>M7B1G3_CHEMY</name>
<organism evidence="2 3">
    <name type="scientific">Chelonia mydas</name>
    <name type="common">Green sea-turtle</name>
    <name type="synonym">Chelonia agassizi</name>
    <dbReference type="NCBI Taxonomy" id="8469"/>
    <lineage>
        <taxon>Eukaryota</taxon>
        <taxon>Metazoa</taxon>
        <taxon>Chordata</taxon>
        <taxon>Craniata</taxon>
        <taxon>Vertebrata</taxon>
        <taxon>Euteleostomi</taxon>
        <taxon>Archelosauria</taxon>
        <taxon>Testudinata</taxon>
        <taxon>Testudines</taxon>
        <taxon>Cryptodira</taxon>
        <taxon>Durocryptodira</taxon>
        <taxon>Americhelydia</taxon>
        <taxon>Chelonioidea</taxon>
        <taxon>Cheloniidae</taxon>
        <taxon>Chelonia</taxon>
    </lineage>
</organism>
<accession>M7B1G3</accession>
<evidence type="ECO:0000259" key="1">
    <source>
        <dbReference type="Pfam" id="PF13837"/>
    </source>
</evidence>
<dbReference type="InterPro" id="IPR044822">
    <property type="entry name" value="Myb_DNA-bind_4"/>
</dbReference>
<reference evidence="3" key="1">
    <citation type="journal article" date="2013" name="Nat. Genet.">
        <title>The draft genomes of soft-shell turtle and green sea turtle yield insights into the development and evolution of the turtle-specific body plan.</title>
        <authorList>
            <person name="Wang Z."/>
            <person name="Pascual-Anaya J."/>
            <person name="Zadissa A."/>
            <person name="Li W."/>
            <person name="Niimura Y."/>
            <person name="Huang Z."/>
            <person name="Li C."/>
            <person name="White S."/>
            <person name="Xiong Z."/>
            <person name="Fang D."/>
            <person name="Wang B."/>
            <person name="Ming Y."/>
            <person name="Chen Y."/>
            <person name="Zheng Y."/>
            <person name="Kuraku S."/>
            <person name="Pignatelli M."/>
            <person name="Herrero J."/>
            <person name="Beal K."/>
            <person name="Nozawa M."/>
            <person name="Li Q."/>
            <person name="Wang J."/>
            <person name="Zhang H."/>
            <person name="Yu L."/>
            <person name="Shigenobu S."/>
            <person name="Wang J."/>
            <person name="Liu J."/>
            <person name="Flicek P."/>
            <person name="Searle S."/>
            <person name="Wang J."/>
            <person name="Kuratani S."/>
            <person name="Yin Y."/>
            <person name="Aken B."/>
            <person name="Zhang G."/>
            <person name="Irie N."/>
        </authorList>
    </citation>
    <scope>NUCLEOTIDE SEQUENCE [LARGE SCALE GENOMIC DNA]</scope>
</reference>
<protein>
    <recommendedName>
        <fullName evidence="1">Myb/SANT-like DNA-binding domain-containing protein</fullName>
    </recommendedName>
</protein>
<keyword evidence="3" id="KW-1185">Reference proteome</keyword>
<dbReference type="Pfam" id="PF13837">
    <property type="entry name" value="Myb_DNA-bind_4"/>
    <property type="match status" value="1"/>
</dbReference>
<dbReference type="AlphaFoldDB" id="M7B1G3"/>
<proteinExistence type="predicted"/>
<evidence type="ECO:0000313" key="3">
    <source>
        <dbReference type="Proteomes" id="UP000031443"/>
    </source>
</evidence>
<gene>
    <name evidence="2" type="ORF">UY3_13613</name>
</gene>
<feature type="domain" description="Myb/SANT-like DNA-binding" evidence="1">
    <location>
        <begin position="1"/>
        <end position="50"/>
    </location>
</feature>
<dbReference type="Proteomes" id="UP000031443">
    <property type="component" value="Unassembled WGS sequence"/>
</dbReference>
<evidence type="ECO:0000313" key="2">
    <source>
        <dbReference type="EMBL" id="EMP29265.1"/>
    </source>
</evidence>